<evidence type="ECO:0000313" key="3">
    <source>
        <dbReference type="Proteomes" id="UP001151760"/>
    </source>
</evidence>
<evidence type="ECO:0000313" key="2">
    <source>
        <dbReference type="EMBL" id="GJT21339.1"/>
    </source>
</evidence>
<feature type="region of interest" description="Disordered" evidence="1">
    <location>
        <begin position="110"/>
        <end position="153"/>
    </location>
</feature>
<evidence type="ECO:0000256" key="1">
    <source>
        <dbReference type="SAM" id="MobiDB-lite"/>
    </source>
</evidence>
<sequence>MVVSLPLTHLGGLLTSRLYERKIRGLFSIGLLKDNGHRDDVKEVEVLENLKAALGNEGFTDIDLRYMGEVEEGVSKSKDGVVSSEQNGKQSEDPFNIYSLFNKDKMKNNKEASTKESLEYPPGDASSDTLHKRAEVVKSIQESGSGGKEIGVENPNLVKMSSLIHFKNLFE</sequence>
<comment type="caution">
    <text evidence="2">The sequence shown here is derived from an EMBL/GenBank/DDBJ whole genome shotgun (WGS) entry which is preliminary data.</text>
</comment>
<name>A0ABQ5C8G6_9ASTR</name>
<organism evidence="2 3">
    <name type="scientific">Tanacetum coccineum</name>
    <dbReference type="NCBI Taxonomy" id="301880"/>
    <lineage>
        <taxon>Eukaryota</taxon>
        <taxon>Viridiplantae</taxon>
        <taxon>Streptophyta</taxon>
        <taxon>Embryophyta</taxon>
        <taxon>Tracheophyta</taxon>
        <taxon>Spermatophyta</taxon>
        <taxon>Magnoliopsida</taxon>
        <taxon>eudicotyledons</taxon>
        <taxon>Gunneridae</taxon>
        <taxon>Pentapetalae</taxon>
        <taxon>asterids</taxon>
        <taxon>campanulids</taxon>
        <taxon>Asterales</taxon>
        <taxon>Asteraceae</taxon>
        <taxon>Asteroideae</taxon>
        <taxon>Anthemideae</taxon>
        <taxon>Anthemidinae</taxon>
        <taxon>Tanacetum</taxon>
    </lineage>
</organism>
<keyword evidence="3" id="KW-1185">Reference proteome</keyword>
<gene>
    <name evidence="2" type="ORF">Tco_0891276</name>
</gene>
<reference evidence="2" key="1">
    <citation type="journal article" date="2022" name="Int. J. Mol. Sci.">
        <title>Draft Genome of Tanacetum Coccineum: Genomic Comparison of Closely Related Tanacetum-Family Plants.</title>
        <authorList>
            <person name="Yamashiro T."/>
            <person name="Shiraishi A."/>
            <person name="Nakayama K."/>
            <person name="Satake H."/>
        </authorList>
    </citation>
    <scope>NUCLEOTIDE SEQUENCE</scope>
</reference>
<reference evidence="2" key="2">
    <citation type="submission" date="2022-01" db="EMBL/GenBank/DDBJ databases">
        <authorList>
            <person name="Yamashiro T."/>
            <person name="Shiraishi A."/>
            <person name="Satake H."/>
            <person name="Nakayama K."/>
        </authorList>
    </citation>
    <scope>NUCLEOTIDE SEQUENCE</scope>
</reference>
<dbReference type="Proteomes" id="UP001151760">
    <property type="component" value="Unassembled WGS sequence"/>
</dbReference>
<proteinExistence type="predicted"/>
<feature type="region of interest" description="Disordered" evidence="1">
    <location>
        <begin position="75"/>
        <end position="94"/>
    </location>
</feature>
<dbReference type="EMBL" id="BQNB010013880">
    <property type="protein sequence ID" value="GJT21339.1"/>
    <property type="molecule type" value="Genomic_DNA"/>
</dbReference>
<protein>
    <submittedName>
        <fullName evidence="2">Uncharacterized protein</fullName>
    </submittedName>
</protein>
<accession>A0ABQ5C8G6</accession>